<dbReference type="InterPro" id="IPR013083">
    <property type="entry name" value="Znf_RING/FYVE/PHD"/>
</dbReference>
<reference evidence="9 10" key="1">
    <citation type="submission" date="2016-02" db="EMBL/GenBank/DDBJ databases">
        <title>Genome analysis of coral dinoflagellate symbionts highlights evolutionary adaptations to a symbiotic lifestyle.</title>
        <authorList>
            <person name="Aranda M."/>
            <person name="Li Y."/>
            <person name="Liew Y.J."/>
            <person name="Baumgarten S."/>
            <person name="Simakov O."/>
            <person name="Wilson M."/>
            <person name="Piel J."/>
            <person name="Ashoor H."/>
            <person name="Bougouffa S."/>
            <person name="Bajic V.B."/>
            <person name="Ryu T."/>
            <person name="Ravasi T."/>
            <person name="Bayer T."/>
            <person name="Micklem G."/>
            <person name="Kim H."/>
            <person name="Bhak J."/>
            <person name="Lajeunesse T.C."/>
            <person name="Voolstra C.R."/>
        </authorList>
    </citation>
    <scope>NUCLEOTIDE SEQUENCE [LARGE SCALE GENOMIC DNA]</scope>
    <source>
        <strain evidence="9 10">CCMP2467</strain>
    </source>
</reference>
<feature type="repeat" description="PPR" evidence="6">
    <location>
        <begin position="463"/>
        <end position="497"/>
    </location>
</feature>
<dbReference type="Gene3D" id="1.25.40.10">
    <property type="entry name" value="Tetratricopeptide repeat domain"/>
    <property type="match status" value="3"/>
</dbReference>
<dbReference type="OrthoDB" id="429114at2759"/>
<sequence length="1099" mass="119324">MVKTAPAAARRRAALAALTLGRPSTGKSTKVLKADVRQLQRYLGRSCPHFGKKGVVQFFAPGNAKGTEISSAPPRFNKYAGWAEWENAIFLWVNAVGGSFENTFRNGGSQVSWYVGGQKPSEKSPIVKRLLSKARGEAEQKKTKIILFVRPRATEPYVVCGPCAYVAHNARKKGFEFTWKLQEFASLKNCADFNQLMDVAKRGGSSAAAKWAAVVQLVRPFLEGWRSRLIPWFENDSMRRSVLLSLLLANGLAVRQMNQMTKSNDGIEQEEDWGGGNCGKALCNGKKFLYFGNVMAIFDKCIGSSGKWKNEDDKVIKPAQTSARFMCLDCELVLVRLDDGDYICRETCKVLMPKDEDGARPSLLTSLLQRLVRRRAPKPAAVLLSALRLLGLEVNIIHQNCVICAAERSGNWRLATDFLGSAARQRVSPDEISYNTVLSAQESSWKAAKATLEALQSSSCEASATSYNSLLSACEKCSSWSEALSVLSQMIGLSVALDAFSESAGIATLNKAKRWEEALLRFGVADVGARSVVTFGAALTACERGRQFLKSAAETESLANSELPTMELRHRKAGRKDEKMLEAEEVLCRICQDSSGKLVRACGCKGTLAYVHPECLMQWRAYSPKAAAECELCNCSYTLPGPLGCGQTSALTLTLVALLMIWMSLARDVLVVNGSLLPAAKHCNVGEFTPPWRRALVSLFEAADLDQDGAMSLEEMRALANRTGEKVSDAVLELALKLADHNERGLTLQGLRQTYERDSGSVLLQDLKIYNLSHVLRHEEGDVSGTSCALSFLASALATREAWQLLKLSPLMHLQWRRVALQGRTMDWSGVLESFSARQNLPCALAVDSESPLPRPRGVMPGSHFISSSAREAPDKELDVELGGKAGKGQKESRFERMGLPRGYDDIVHCRCHSGAVATEQGRPGANKVTVSTRILWLSALQLLTRMPATSLQGNVVTYSAALAACADAVQWHAACQLFWDMASASVEANTVVFGAATGAFAAADDWKLAISMLSTMVKEAVRINTVVLLAVLDACASAGKTDTIIALSTEMADAGVTIDSETCSAIVAACESRQPHRAAMLLDTAGKDGLQQLQSSGR</sequence>
<accession>A0A1Q9CTZ8</accession>
<feature type="domain" description="EF-hand" evidence="7">
    <location>
        <begin position="691"/>
        <end position="726"/>
    </location>
</feature>
<evidence type="ECO:0000256" key="1">
    <source>
        <dbReference type="ARBA" id="ARBA00022723"/>
    </source>
</evidence>
<dbReference type="SUPFAM" id="SSF47473">
    <property type="entry name" value="EF-hand"/>
    <property type="match status" value="1"/>
</dbReference>
<dbReference type="SUPFAM" id="SSF57850">
    <property type="entry name" value="RING/U-box"/>
    <property type="match status" value="1"/>
</dbReference>
<dbReference type="PROSITE" id="PS51292">
    <property type="entry name" value="ZF_RING_CH"/>
    <property type="match status" value="1"/>
</dbReference>
<evidence type="ECO:0000259" key="7">
    <source>
        <dbReference type="PROSITE" id="PS50222"/>
    </source>
</evidence>
<dbReference type="AlphaFoldDB" id="A0A1Q9CTZ8"/>
<keyword evidence="10" id="KW-1185">Reference proteome</keyword>
<dbReference type="InterPro" id="IPR011992">
    <property type="entry name" value="EF-hand-dom_pair"/>
</dbReference>
<evidence type="ECO:0000313" key="10">
    <source>
        <dbReference type="Proteomes" id="UP000186817"/>
    </source>
</evidence>
<dbReference type="GO" id="GO:0005509">
    <property type="term" value="F:calcium ion binding"/>
    <property type="evidence" value="ECO:0007669"/>
    <property type="project" value="InterPro"/>
</dbReference>
<dbReference type="PROSITE" id="PS50222">
    <property type="entry name" value="EF_HAND_2"/>
    <property type="match status" value="1"/>
</dbReference>
<dbReference type="InterPro" id="IPR011990">
    <property type="entry name" value="TPR-like_helical_dom_sf"/>
</dbReference>
<dbReference type="Gene3D" id="3.30.40.10">
    <property type="entry name" value="Zinc/RING finger domain, C3HC4 (zinc finger)"/>
    <property type="match status" value="1"/>
</dbReference>
<evidence type="ECO:0000256" key="5">
    <source>
        <dbReference type="ARBA" id="ARBA00022837"/>
    </source>
</evidence>
<evidence type="ECO:0000256" key="3">
    <source>
        <dbReference type="ARBA" id="ARBA00022771"/>
    </source>
</evidence>
<dbReference type="Pfam" id="PF01535">
    <property type="entry name" value="PPR"/>
    <property type="match status" value="1"/>
</dbReference>
<keyword evidence="2" id="KW-0677">Repeat</keyword>
<evidence type="ECO:0000313" key="9">
    <source>
        <dbReference type="EMBL" id="OLP86367.1"/>
    </source>
</evidence>
<organism evidence="9 10">
    <name type="scientific">Symbiodinium microadriaticum</name>
    <name type="common">Dinoflagellate</name>
    <name type="synonym">Zooxanthella microadriatica</name>
    <dbReference type="NCBI Taxonomy" id="2951"/>
    <lineage>
        <taxon>Eukaryota</taxon>
        <taxon>Sar</taxon>
        <taxon>Alveolata</taxon>
        <taxon>Dinophyceae</taxon>
        <taxon>Suessiales</taxon>
        <taxon>Symbiodiniaceae</taxon>
        <taxon>Symbiodinium</taxon>
    </lineage>
</organism>
<dbReference type="InterPro" id="IPR018247">
    <property type="entry name" value="EF_Hand_1_Ca_BS"/>
</dbReference>
<keyword evidence="3" id="KW-0863">Zinc-finger</keyword>
<dbReference type="InterPro" id="IPR002885">
    <property type="entry name" value="PPR_rpt"/>
</dbReference>
<dbReference type="PANTHER" id="PTHR47936:SF1">
    <property type="entry name" value="PENTATRICOPEPTIDE REPEAT-CONTAINING PROTEIN GUN1, CHLOROPLASTIC"/>
    <property type="match status" value="1"/>
</dbReference>
<evidence type="ECO:0000256" key="4">
    <source>
        <dbReference type="ARBA" id="ARBA00022833"/>
    </source>
</evidence>
<gene>
    <name evidence="9" type="ORF">AK812_SmicGene32529</name>
</gene>
<keyword evidence="1" id="KW-0479">Metal-binding</keyword>
<dbReference type="GO" id="GO:0008270">
    <property type="term" value="F:zinc ion binding"/>
    <property type="evidence" value="ECO:0007669"/>
    <property type="project" value="UniProtKB-KW"/>
</dbReference>
<dbReference type="PROSITE" id="PS00018">
    <property type="entry name" value="EF_HAND_1"/>
    <property type="match status" value="1"/>
</dbReference>
<dbReference type="InterPro" id="IPR011016">
    <property type="entry name" value="Znf_RING-CH"/>
</dbReference>
<dbReference type="Pfam" id="PF12906">
    <property type="entry name" value="RINGv"/>
    <property type="match status" value="1"/>
</dbReference>
<dbReference type="Proteomes" id="UP000186817">
    <property type="component" value="Unassembled WGS sequence"/>
</dbReference>
<dbReference type="Gene3D" id="1.10.238.10">
    <property type="entry name" value="EF-hand"/>
    <property type="match status" value="1"/>
</dbReference>
<dbReference type="PANTHER" id="PTHR47936">
    <property type="entry name" value="PPR_LONG DOMAIN-CONTAINING PROTEIN"/>
    <property type="match status" value="1"/>
</dbReference>
<evidence type="ECO:0000259" key="8">
    <source>
        <dbReference type="PROSITE" id="PS51292"/>
    </source>
</evidence>
<dbReference type="NCBIfam" id="TIGR00756">
    <property type="entry name" value="PPR"/>
    <property type="match status" value="1"/>
</dbReference>
<name>A0A1Q9CTZ8_SYMMI</name>
<comment type="caution">
    <text evidence="9">The sequence shown here is derived from an EMBL/GenBank/DDBJ whole genome shotgun (WGS) entry which is preliminary data.</text>
</comment>
<proteinExistence type="predicted"/>
<keyword evidence="4" id="KW-0862">Zinc</keyword>
<dbReference type="PROSITE" id="PS51375">
    <property type="entry name" value="PPR"/>
    <property type="match status" value="1"/>
</dbReference>
<keyword evidence="5" id="KW-0106">Calcium</keyword>
<dbReference type="CDD" id="cd16495">
    <property type="entry name" value="RING_CH-C4HC3_MARCH"/>
    <property type="match status" value="1"/>
</dbReference>
<feature type="domain" description="RING-CH-type" evidence="8">
    <location>
        <begin position="580"/>
        <end position="640"/>
    </location>
</feature>
<dbReference type="EMBL" id="LSRX01000919">
    <property type="protein sequence ID" value="OLP86367.1"/>
    <property type="molecule type" value="Genomic_DNA"/>
</dbReference>
<dbReference type="InterPro" id="IPR002048">
    <property type="entry name" value="EF_hand_dom"/>
</dbReference>
<dbReference type="SMART" id="SM00744">
    <property type="entry name" value="RINGv"/>
    <property type="match status" value="1"/>
</dbReference>
<evidence type="ECO:0000256" key="2">
    <source>
        <dbReference type="ARBA" id="ARBA00022737"/>
    </source>
</evidence>
<evidence type="ECO:0000256" key="6">
    <source>
        <dbReference type="PROSITE-ProRule" id="PRU00708"/>
    </source>
</evidence>
<protein>
    <submittedName>
        <fullName evidence="9">Pentatricopeptide repeat-containing protein, chloroplastic</fullName>
    </submittedName>
</protein>